<protein>
    <recommendedName>
        <fullName evidence="4">Cytochrome c oxidase assembly protein CtaG</fullName>
    </recommendedName>
</protein>
<organism evidence="11 12">
    <name type="scientific">Pseudoalteromonas ulvae</name>
    <dbReference type="NCBI Taxonomy" id="107327"/>
    <lineage>
        <taxon>Bacteria</taxon>
        <taxon>Pseudomonadati</taxon>
        <taxon>Pseudomonadota</taxon>
        <taxon>Gammaproteobacteria</taxon>
        <taxon>Alteromonadales</taxon>
        <taxon>Pseudoalteromonadaceae</taxon>
        <taxon>Pseudoalteromonas</taxon>
    </lineage>
</organism>
<evidence type="ECO:0000256" key="6">
    <source>
        <dbReference type="ARBA" id="ARBA00022968"/>
    </source>
</evidence>
<dbReference type="EMBL" id="MWPV01000001">
    <property type="protein sequence ID" value="OUL59717.1"/>
    <property type="molecule type" value="Genomic_DNA"/>
</dbReference>
<evidence type="ECO:0000256" key="1">
    <source>
        <dbReference type="ARBA" id="ARBA00004007"/>
    </source>
</evidence>
<keyword evidence="6" id="KW-0735">Signal-anchor</keyword>
<dbReference type="Proteomes" id="UP000194841">
    <property type="component" value="Unassembled WGS sequence"/>
</dbReference>
<comment type="function">
    <text evidence="1">Exerts its effect at some terminal stage of cytochrome c oxidase synthesis, probably by being involved in the insertion of the copper B into subunit I.</text>
</comment>
<evidence type="ECO:0000256" key="9">
    <source>
        <dbReference type="ARBA" id="ARBA00023136"/>
    </source>
</evidence>
<dbReference type="AlphaFoldDB" id="A0A244CVQ0"/>
<sequence>MASLHQKLLTKLLVTCAGMFAFAFALVPLYDVFCDITGLNGKPSLEEAEQSTTVDSERLVDVGFITHIQGAAPFKVSAEAQRVTVQPGAMHKIVFKAKNMSDTDRILQAVPSVSPGLAAKYLHKIECFCFNQQPLSAGEVADLPLMFYVDTALPLKFEEITLSYTVFDISEQIQQAVTASTKETVNETRI</sequence>
<dbReference type="PIRSF" id="PIRSF005413">
    <property type="entry name" value="COX11"/>
    <property type="match status" value="1"/>
</dbReference>
<evidence type="ECO:0000256" key="8">
    <source>
        <dbReference type="ARBA" id="ARBA00023008"/>
    </source>
</evidence>
<comment type="subcellular location">
    <subcellularLocation>
        <location evidence="2">Cell inner membrane</location>
        <topology evidence="2">Single-pass type II membrane protein</topology>
        <orientation evidence="2">Periplasmic side</orientation>
    </subcellularLocation>
</comment>
<dbReference type="PANTHER" id="PTHR21320:SF3">
    <property type="entry name" value="CYTOCHROME C OXIDASE ASSEMBLY PROTEIN COX11, MITOCHONDRIAL-RELATED"/>
    <property type="match status" value="1"/>
</dbReference>
<dbReference type="Pfam" id="PF04442">
    <property type="entry name" value="CtaG_Cox11"/>
    <property type="match status" value="1"/>
</dbReference>
<evidence type="ECO:0000313" key="11">
    <source>
        <dbReference type="EMBL" id="OUL59717.1"/>
    </source>
</evidence>
<feature type="transmembrane region" description="Helical" evidence="10">
    <location>
        <begin position="12"/>
        <end position="30"/>
    </location>
</feature>
<keyword evidence="12" id="KW-1185">Reference proteome</keyword>
<dbReference type="NCBIfam" id="NF003465">
    <property type="entry name" value="PRK05089.1"/>
    <property type="match status" value="1"/>
</dbReference>
<proteinExistence type="inferred from homology"/>
<dbReference type="GO" id="GO:0005886">
    <property type="term" value="C:plasma membrane"/>
    <property type="evidence" value="ECO:0007669"/>
    <property type="project" value="UniProtKB-SubCell"/>
</dbReference>
<dbReference type="InterPro" id="IPR007533">
    <property type="entry name" value="Cyt_c_oxidase_assmbl_CtaG"/>
</dbReference>
<accession>A0A244CVQ0</accession>
<comment type="caution">
    <text evidence="11">The sequence shown here is derived from an EMBL/GenBank/DDBJ whole genome shotgun (WGS) entry which is preliminary data.</text>
</comment>
<dbReference type="GO" id="GO:0005507">
    <property type="term" value="F:copper ion binding"/>
    <property type="evidence" value="ECO:0007669"/>
    <property type="project" value="InterPro"/>
</dbReference>
<evidence type="ECO:0000256" key="4">
    <source>
        <dbReference type="ARBA" id="ARBA00015384"/>
    </source>
</evidence>
<dbReference type="Gene3D" id="2.60.370.10">
    <property type="entry name" value="Ctag/Cox11"/>
    <property type="match status" value="1"/>
</dbReference>
<evidence type="ECO:0000313" key="12">
    <source>
        <dbReference type="Proteomes" id="UP000194841"/>
    </source>
</evidence>
<dbReference type="RefSeq" id="WP_086743107.1">
    <property type="nucleotide sequence ID" value="NZ_MWPV01000001.1"/>
</dbReference>
<reference evidence="11 12" key="1">
    <citation type="submission" date="2017-02" db="EMBL/GenBank/DDBJ databases">
        <title>Pseudoalteromonas ulvae TC14 Genome.</title>
        <authorList>
            <person name="Molmeret M."/>
        </authorList>
    </citation>
    <scope>NUCLEOTIDE SEQUENCE [LARGE SCALE GENOMIC DNA]</scope>
    <source>
        <strain evidence="11">TC14</strain>
    </source>
</reference>
<dbReference type="InterPro" id="IPR023471">
    <property type="entry name" value="CtaG/Cox11_dom_sf"/>
</dbReference>
<evidence type="ECO:0000256" key="7">
    <source>
        <dbReference type="ARBA" id="ARBA00022989"/>
    </source>
</evidence>
<dbReference type="SUPFAM" id="SSF110111">
    <property type="entry name" value="Ctag/Cox11"/>
    <property type="match status" value="1"/>
</dbReference>
<evidence type="ECO:0000256" key="3">
    <source>
        <dbReference type="ARBA" id="ARBA00009620"/>
    </source>
</evidence>
<keyword evidence="5 10" id="KW-0812">Transmembrane</keyword>
<name>A0A244CVQ0_PSEDV</name>
<gene>
    <name evidence="11" type="ORF">B1199_05745</name>
</gene>
<keyword evidence="9 10" id="KW-0472">Membrane</keyword>
<dbReference type="OrthoDB" id="9804841at2"/>
<keyword evidence="7 10" id="KW-1133">Transmembrane helix</keyword>
<evidence type="ECO:0000256" key="2">
    <source>
        <dbReference type="ARBA" id="ARBA00004382"/>
    </source>
</evidence>
<dbReference type="PANTHER" id="PTHR21320">
    <property type="entry name" value="CYTOCHROME C OXIDASE ASSEMBLY PROTEIN COX11-RELATED"/>
    <property type="match status" value="1"/>
</dbReference>
<keyword evidence="8" id="KW-0186">Copper</keyword>
<evidence type="ECO:0000256" key="5">
    <source>
        <dbReference type="ARBA" id="ARBA00022692"/>
    </source>
</evidence>
<evidence type="ECO:0000256" key="10">
    <source>
        <dbReference type="SAM" id="Phobius"/>
    </source>
</evidence>
<comment type="similarity">
    <text evidence="3">Belongs to the COX11/CtaG family.</text>
</comment>